<feature type="domain" description="TsaA-like" evidence="3">
    <location>
        <begin position="8"/>
        <end position="137"/>
    </location>
</feature>
<dbReference type="HOGENOM" id="CLU_013458_2_1_9"/>
<evidence type="ECO:0000313" key="4">
    <source>
        <dbReference type="EMBL" id="AKA69101.1"/>
    </source>
</evidence>
<name>A0A0E3GQS9_CLOSL</name>
<dbReference type="RefSeq" id="WP_029160417.1">
    <property type="nucleotide sequence ID" value="NZ_CP009933.1"/>
</dbReference>
<dbReference type="Pfam" id="PF01980">
    <property type="entry name" value="TrmO_N"/>
    <property type="match status" value="1"/>
</dbReference>
<dbReference type="NCBIfam" id="TIGR00104">
    <property type="entry name" value="tRNA_TsaA"/>
    <property type="match status" value="1"/>
</dbReference>
<dbReference type="Proteomes" id="UP000033115">
    <property type="component" value="Chromosome"/>
</dbReference>
<evidence type="ECO:0000313" key="5">
    <source>
        <dbReference type="Proteomes" id="UP000033115"/>
    </source>
</evidence>
<dbReference type="InterPro" id="IPR023370">
    <property type="entry name" value="TrmO-like_N"/>
</dbReference>
<evidence type="ECO:0000256" key="2">
    <source>
        <dbReference type="ARBA" id="ARBA00033753"/>
    </source>
</evidence>
<organism evidence="4 5">
    <name type="scientific">Clostridium scatologenes</name>
    <dbReference type="NCBI Taxonomy" id="1548"/>
    <lineage>
        <taxon>Bacteria</taxon>
        <taxon>Bacillati</taxon>
        <taxon>Bacillota</taxon>
        <taxon>Clostridia</taxon>
        <taxon>Eubacteriales</taxon>
        <taxon>Clostridiaceae</taxon>
        <taxon>Clostridium</taxon>
    </lineage>
</organism>
<dbReference type="InterPro" id="IPR040372">
    <property type="entry name" value="YaeB-like"/>
</dbReference>
<dbReference type="PANTHER" id="PTHR12818">
    <property type="entry name" value="TRNA (ADENINE(37)-N6)-METHYLTRANSFERASE"/>
    <property type="match status" value="1"/>
</dbReference>
<proteinExistence type="inferred from homology"/>
<dbReference type="AlphaFoldDB" id="A0A0E3GQS9"/>
<accession>A0A0E3GQS9</accession>
<dbReference type="PANTHER" id="PTHR12818:SF0">
    <property type="entry name" value="TRNA (ADENINE(37)-N6)-METHYLTRANSFERASE"/>
    <property type="match status" value="1"/>
</dbReference>
<dbReference type="KEGG" id="csq:CSCA_1976"/>
<dbReference type="InterPro" id="IPR036414">
    <property type="entry name" value="YaeB_N_sf"/>
</dbReference>
<reference evidence="4 5" key="1">
    <citation type="journal article" date="2015" name="J. Biotechnol.">
        <title>Complete genome sequence of a malodorant-producing acetogen, Clostridium scatologenes ATCC 25775(T).</title>
        <authorList>
            <person name="Zhu Z."/>
            <person name="Guo T."/>
            <person name="Zheng H."/>
            <person name="Song T."/>
            <person name="Ouyang P."/>
            <person name="Xie J."/>
        </authorList>
    </citation>
    <scope>NUCLEOTIDE SEQUENCE [LARGE SCALE GENOMIC DNA]</scope>
    <source>
        <strain evidence="4 5">ATCC 25775</strain>
    </source>
</reference>
<evidence type="ECO:0000259" key="3">
    <source>
        <dbReference type="PROSITE" id="PS51668"/>
    </source>
</evidence>
<dbReference type="Gene3D" id="2.40.30.70">
    <property type="entry name" value="YaeB-like"/>
    <property type="match status" value="1"/>
</dbReference>
<dbReference type="PROSITE" id="PS51668">
    <property type="entry name" value="TSAA_2"/>
    <property type="match status" value="1"/>
</dbReference>
<comment type="similarity">
    <text evidence="2">Belongs to the tRNA methyltransferase O family.</text>
</comment>
<dbReference type="CDD" id="cd09281">
    <property type="entry name" value="UPF0066"/>
    <property type="match status" value="1"/>
</dbReference>
<evidence type="ECO:0000256" key="1">
    <source>
        <dbReference type="ARBA" id="ARBA00022691"/>
    </source>
</evidence>
<keyword evidence="1" id="KW-0949">S-adenosyl-L-methionine</keyword>
<protein>
    <recommendedName>
        <fullName evidence="3">TsaA-like domain-containing protein</fullName>
    </recommendedName>
</protein>
<dbReference type="STRING" id="1548.CSCA_1976"/>
<gene>
    <name evidence="4" type="ORF">CSCA_1976</name>
</gene>
<dbReference type="InterPro" id="IPR036413">
    <property type="entry name" value="YaeB-like_sf"/>
</dbReference>
<sequence length="155" mass="17286">MKEDSIKITPIGIVKSEIEDTKVMPLGGIAAQIEVFPEFSEALECIEESSHLWILSWFNEAPRDLMKVVPKKVDPLSKEFGVFAIRCPARPNPIALTLVKLEKVEEKVLYVTGLDAVNGTKVLDIKPYFKNDIVLSHYGPNIGHRNDSALEGKVK</sequence>
<keyword evidence="5" id="KW-1185">Reference proteome</keyword>
<dbReference type="SUPFAM" id="SSF118196">
    <property type="entry name" value="YaeB-like"/>
    <property type="match status" value="1"/>
</dbReference>
<dbReference type="EMBL" id="CP009933">
    <property type="protein sequence ID" value="AKA69101.1"/>
    <property type="molecule type" value="Genomic_DNA"/>
</dbReference>